<dbReference type="AlphaFoldDB" id="A0A9D3WW70"/>
<protein>
    <recommendedName>
        <fullName evidence="3">AKIP1 protein</fullName>
    </recommendedName>
</protein>
<dbReference type="PANTHER" id="PTHR14330">
    <property type="entry name" value="A-KINASE-INTERACTING PROTEIN 1"/>
    <property type="match status" value="1"/>
</dbReference>
<dbReference type="GO" id="GO:0005654">
    <property type="term" value="C:nucleoplasm"/>
    <property type="evidence" value="ECO:0007669"/>
    <property type="project" value="TreeGrafter"/>
</dbReference>
<organism evidence="1 2">
    <name type="scientific">Mauremys mutica</name>
    <name type="common">yellowpond turtle</name>
    <dbReference type="NCBI Taxonomy" id="74926"/>
    <lineage>
        <taxon>Eukaryota</taxon>
        <taxon>Metazoa</taxon>
        <taxon>Chordata</taxon>
        <taxon>Craniata</taxon>
        <taxon>Vertebrata</taxon>
        <taxon>Euteleostomi</taxon>
        <taxon>Archelosauria</taxon>
        <taxon>Testudinata</taxon>
        <taxon>Testudines</taxon>
        <taxon>Cryptodira</taxon>
        <taxon>Durocryptodira</taxon>
        <taxon>Testudinoidea</taxon>
        <taxon>Geoemydidae</taxon>
        <taxon>Geoemydinae</taxon>
        <taxon>Mauremys</taxon>
    </lineage>
</organism>
<dbReference type="PANTHER" id="PTHR14330:SF2">
    <property type="entry name" value="A-KINASE-INTERACTING PROTEIN 1"/>
    <property type="match status" value="1"/>
</dbReference>
<keyword evidence="2" id="KW-1185">Reference proteome</keyword>
<gene>
    <name evidence="1" type="ORF">KIL84_006837</name>
</gene>
<dbReference type="Proteomes" id="UP000827986">
    <property type="component" value="Unassembled WGS sequence"/>
</dbReference>
<accession>A0A9D3WW70</accession>
<dbReference type="EMBL" id="JAHDVG010000483">
    <property type="protein sequence ID" value="KAH1171219.1"/>
    <property type="molecule type" value="Genomic_DNA"/>
</dbReference>
<dbReference type="Gene3D" id="2.60.40.1120">
    <property type="entry name" value="Carboxypeptidase-like, regulatory domain"/>
    <property type="match status" value="1"/>
</dbReference>
<sequence length="64" mass="6884">KNESSAVSNPAEIPKQLTRKASKDLYIEVSPGTYSVTATSDDMVKQTHVVDVNAGQSIDLTFSI</sequence>
<feature type="non-terminal residue" evidence="1">
    <location>
        <position position="1"/>
    </location>
</feature>
<evidence type="ECO:0008006" key="3">
    <source>
        <dbReference type="Google" id="ProtNLM"/>
    </source>
</evidence>
<evidence type="ECO:0000313" key="1">
    <source>
        <dbReference type="EMBL" id="KAH1171219.1"/>
    </source>
</evidence>
<evidence type="ECO:0000313" key="2">
    <source>
        <dbReference type="Proteomes" id="UP000827986"/>
    </source>
</evidence>
<reference evidence="1" key="1">
    <citation type="submission" date="2021-09" db="EMBL/GenBank/DDBJ databases">
        <title>The genome of Mauremys mutica provides insights into the evolution of semi-aquatic lifestyle.</title>
        <authorList>
            <person name="Gong S."/>
            <person name="Gao Y."/>
        </authorList>
    </citation>
    <scope>NUCLEOTIDE SEQUENCE</scope>
    <source>
        <strain evidence="1">MM-2020</strain>
        <tissue evidence="1">Muscle</tissue>
    </source>
</reference>
<comment type="caution">
    <text evidence="1">The sequence shown here is derived from an EMBL/GenBank/DDBJ whole genome shotgun (WGS) entry which is preliminary data.</text>
</comment>
<proteinExistence type="predicted"/>
<dbReference type="InterPro" id="IPR033214">
    <property type="entry name" value="AKIP1"/>
</dbReference>
<dbReference type="GO" id="GO:1901222">
    <property type="term" value="P:regulation of non-canonical NF-kappaB signal transduction"/>
    <property type="evidence" value="ECO:0007669"/>
    <property type="project" value="InterPro"/>
</dbReference>
<name>A0A9D3WW70_9SAUR</name>